<organism evidence="2 3">
    <name type="scientific">Chryseolinea lacunae</name>
    <dbReference type="NCBI Taxonomy" id="2801331"/>
    <lineage>
        <taxon>Bacteria</taxon>
        <taxon>Pseudomonadati</taxon>
        <taxon>Bacteroidota</taxon>
        <taxon>Cytophagia</taxon>
        <taxon>Cytophagales</taxon>
        <taxon>Fulvivirgaceae</taxon>
        <taxon>Chryseolinea</taxon>
    </lineage>
</organism>
<sequence>MTEKEELTPEELKKMAYSMGMRLKNQGLDGETIYARLEKQGIPEDMAKEVVHDILTERKRDVIKQAEPVYNFALIRIGIGLAVGLLTYLLTNIVILPIAIIAGGVVAALMAKKKMEE</sequence>
<evidence type="ECO:0000313" key="3">
    <source>
        <dbReference type="Proteomes" id="UP000613030"/>
    </source>
</evidence>
<dbReference type="Proteomes" id="UP000613030">
    <property type="component" value="Unassembled WGS sequence"/>
</dbReference>
<feature type="transmembrane region" description="Helical" evidence="1">
    <location>
        <begin position="94"/>
        <end position="111"/>
    </location>
</feature>
<evidence type="ECO:0008006" key="4">
    <source>
        <dbReference type="Google" id="ProtNLM"/>
    </source>
</evidence>
<keyword evidence="1" id="KW-0812">Transmembrane</keyword>
<evidence type="ECO:0000256" key="1">
    <source>
        <dbReference type="SAM" id="Phobius"/>
    </source>
</evidence>
<proteinExistence type="predicted"/>
<evidence type="ECO:0000313" key="2">
    <source>
        <dbReference type="EMBL" id="MBL0743730.1"/>
    </source>
</evidence>
<gene>
    <name evidence="2" type="ORF">JI741_21040</name>
</gene>
<keyword evidence="3" id="KW-1185">Reference proteome</keyword>
<name>A0ABS1KWB2_9BACT</name>
<reference evidence="2 3" key="1">
    <citation type="submission" date="2021-01" db="EMBL/GenBank/DDBJ databases">
        <title>Chryseolinea sp. Jin1 Genome sequencing and assembly.</title>
        <authorList>
            <person name="Kim I."/>
        </authorList>
    </citation>
    <scope>NUCLEOTIDE SEQUENCE [LARGE SCALE GENOMIC DNA]</scope>
    <source>
        <strain evidence="2 3">Jin1</strain>
    </source>
</reference>
<keyword evidence="1" id="KW-0472">Membrane</keyword>
<comment type="caution">
    <text evidence="2">The sequence shown here is derived from an EMBL/GenBank/DDBJ whole genome shotgun (WGS) entry which is preliminary data.</text>
</comment>
<dbReference type="EMBL" id="JAERRB010000008">
    <property type="protein sequence ID" value="MBL0743730.1"/>
    <property type="molecule type" value="Genomic_DNA"/>
</dbReference>
<feature type="transmembrane region" description="Helical" evidence="1">
    <location>
        <begin position="69"/>
        <end position="88"/>
    </location>
</feature>
<accession>A0ABS1KWB2</accession>
<keyword evidence="1" id="KW-1133">Transmembrane helix</keyword>
<protein>
    <recommendedName>
        <fullName evidence="4">DUF4342 domain-containing protein</fullName>
    </recommendedName>
</protein>
<dbReference type="RefSeq" id="WP_202013144.1">
    <property type="nucleotide sequence ID" value="NZ_JAERRB010000008.1"/>
</dbReference>